<dbReference type="EMBL" id="SFAV01000075">
    <property type="protein sequence ID" value="TRU90894.1"/>
    <property type="molecule type" value="Genomic_DNA"/>
</dbReference>
<accession>A0A552J5N5</accession>
<dbReference type="GO" id="GO:0008171">
    <property type="term" value="F:O-methyltransferase activity"/>
    <property type="evidence" value="ECO:0007669"/>
    <property type="project" value="TreeGrafter"/>
</dbReference>
<dbReference type="NCBIfam" id="TIGR01444">
    <property type="entry name" value="fkbM_fam"/>
    <property type="match status" value="1"/>
</dbReference>
<evidence type="ECO:0000259" key="1">
    <source>
        <dbReference type="Pfam" id="PF05050"/>
    </source>
</evidence>
<dbReference type="InterPro" id="IPR053188">
    <property type="entry name" value="FkbM_Methyltransferase"/>
</dbReference>
<sequence length="341" mass="39089">MPLFTPSLKQSGHLEQISITICNIGSRKLSTQDDYGSSGWHIFAPNLTILGVDADADACEEANEELARRNINWQEKHLPIALAKSRGEKTLYVTKHPMCSSLYPPNEDFLNRFQQLPEFANLDFTFDLETTTLDQLCQQENIPSIDFLQIDVQGADLDVLQGGLEILSRSVLVIQIEVEFSPLYLEQPLFADIDKFLRQQSFSLFHLATSHRVRRISPIQSRKQGQILWGEAYYYRDLIAPDLSADFLSLKTPEQILKLACIADVMDFTDYAVELLAYLTVNCGQDKNYNFADNIIEVLSQFPELIKQGLANLEIFQILKDFLSPEAENFWKHLNFQRFQR</sequence>
<protein>
    <submittedName>
        <fullName evidence="2">FkbM family methyltransferase</fullName>
    </submittedName>
</protein>
<dbReference type="GO" id="GO:0032259">
    <property type="term" value="P:methylation"/>
    <property type="evidence" value="ECO:0007669"/>
    <property type="project" value="UniProtKB-KW"/>
</dbReference>
<organism evidence="2 3">
    <name type="scientific">Microcystis novacekii Mn_MB_F_20050700_S1D</name>
    <dbReference type="NCBI Taxonomy" id="2486266"/>
    <lineage>
        <taxon>Bacteria</taxon>
        <taxon>Bacillati</taxon>
        <taxon>Cyanobacteriota</taxon>
        <taxon>Cyanophyceae</taxon>
        <taxon>Oscillatoriophycideae</taxon>
        <taxon>Chroococcales</taxon>
        <taxon>Microcystaceae</taxon>
        <taxon>Microcystis</taxon>
    </lineage>
</organism>
<dbReference type="PANTHER" id="PTHR36973">
    <property type="entry name" value="SLL1456 PROTEIN-RELATED"/>
    <property type="match status" value="1"/>
</dbReference>
<dbReference type="InterPro" id="IPR006342">
    <property type="entry name" value="FkbM_mtfrase"/>
</dbReference>
<dbReference type="PANTHER" id="PTHR36973:SF4">
    <property type="entry name" value="NODULATION PROTEIN"/>
    <property type="match status" value="1"/>
</dbReference>
<evidence type="ECO:0000313" key="3">
    <source>
        <dbReference type="Proteomes" id="UP000319191"/>
    </source>
</evidence>
<dbReference type="Proteomes" id="UP000319191">
    <property type="component" value="Unassembled WGS sequence"/>
</dbReference>
<keyword evidence="2" id="KW-0489">Methyltransferase</keyword>
<evidence type="ECO:0000313" key="2">
    <source>
        <dbReference type="EMBL" id="TRU90894.1"/>
    </source>
</evidence>
<reference evidence="2 3" key="1">
    <citation type="submission" date="2019-01" db="EMBL/GenBank/DDBJ databases">
        <title>Coherence of Microcystis species and biogeography revealed through population genomics.</title>
        <authorList>
            <person name="Perez-Carrascal O.M."/>
            <person name="Terrat Y."/>
            <person name="Giani A."/>
            <person name="Fortin N."/>
            <person name="Tromas N."/>
            <person name="Shapiro B.J."/>
        </authorList>
    </citation>
    <scope>NUCLEOTIDE SEQUENCE [LARGE SCALE GENOMIC DNA]</scope>
    <source>
        <strain evidence="2">Mn_MB_F_20050700_S1D</strain>
    </source>
</reference>
<gene>
    <name evidence="2" type="ORF">EWV54_06095</name>
</gene>
<feature type="domain" description="Methyltransferase FkbM" evidence="1">
    <location>
        <begin position="66"/>
        <end position="203"/>
    </location>
</feature>
<comment type="caution">
    <text evidence="2">The sequence shown here is derived from an EMBL/GenBank/DDBJ whole genome shotgun (WGS) entry which is preliminary data.</text>
</comment>
<dbReference type="InterPro" id="IPR029063">
    <property type="entry name" value="SAM-dependent_MTases_sf"/>
</dbReference>
<name>A0A552J5N5_9CHRO</name>
<proteinExistence type="predicted"/>
<dbReference type="Pfam" id="PF05050">
    <property type="entry name" value="Methyltransf_21"/>
    <property type="match status" value="1"/>
</dbReference>
<dbReference type="SUPFAM" id="SSF53335">
    <property type="entry name" value="S-adenosyl-L-methionine-dependent methyltransferases"/>
    <property type="match status" value="1"/>
</dbReference>
<dbReference type="Gene3D" id="3.40.50.150">
    <property type="entry name" value="Vaccinia Virus protein VP39"/>
    <property type="match status" value="1"/>
</dbReference>
<dbReference type="AlphaFoldDB" id="A0A552J5N5"/>
<keyword evidence="2" id="KW-0808">Transferase</keyword>